<dbReference type="OrthoDB" id="6628071at2759"/>
<dbReference type="GO" id="GO:0004523">
    <property type="term" value="F:RNA-DNA hybrid ribonuclease activity"/>
    <property type="evidence" value="ECO:0007669"/>
    <property type="project" value="UniProtKB-EC"/>
</dbReference>
<dbReference type="InterPro" id="IPR050092">
    <property type="entry name" value="RNase_H"/>
</dbReference>
<dbReference type="PANTHER" id="PTHR10642">
    <property type="entry name" value="RIBONUCLEASE H1"/>
    <property type="match status" value="1"/>
</dbReference>
<evidence type="ECO:0000313" key="10">
    <source>
        <dbReference type="RefSeq" id="XP_025421877.1"/>
    </source>
</evidence>
<keyword evidence="5" id="KW-0479">Metal-binding</keyword>
<keyword evidence="4" id="KW-0540">Nuclease</keyword>
<evidence type="ECO:0000256" key="6">
    <source>
        <dbReference type="ARBA" id="ARBA00022759"/>
    </source>
</evidence>
<accession>A0A8B8GH21</accession>
<protein>
    <recommendedName>
        <fullName evidence="3">ribonuclease H</fullName>
        <ecNumber evidence="3">3.1.26.4</ecNumber>
    </recommendedName>
</protein>
<comment type="catalytic activity">
    <reaction evidence="1">
        <text>Endonucleolytic cleavage to 5'-phosphomonoester.</text>
        <dbReference type="EC" id="3.1.26.4"/>
    </reaction>
</comment>
<evidence type="ECO:0000256" key="5">
    <source>
        <dbReference type="ARBA" id="ARBA00022723"/>
    </source>
</evidence>
<dbReference type="RefSeq" id="XP_025421877.1">
    <property type="nucleotide sequence ID" value="XM_025566092.1"/>
</dbReference>
<sequence length="184" mass="20747">MEPKINNRSIHTLQTEINHKIITSHFHKIIQLRFPNHILIYTDASKSENGVGFAVVHNQTTIKHKLPTITNIFTAENYAILEAIKLANSLQTNNFLIISDSLSVLTALKNPWSRNEITQITQSELINTQKTFEFMWVPSHVGIKGNEMADEAASLASNVLPNSTIDKISSYDIFTSIKNKIFLS</sequence>
<dbReference type="GO" id="GO:0003676">
    <property type="term" value="F:nucleic acid binding"/>
    <property type="evidence" value="ECO:0007669"/>
    <property type="project" value="InterPro"/>
</dbReference>
<dbReference type="PANTHER" id="PTHR10642:SF26">
    <property type="entry name" value="RIBONUCLEASE H1"/>
    <property type="match status" value="1"/>
</dbReference>
<organism evidence="9 10">
    <name type="scientific">Sipha flava</name>
    <name type="common">yellow sugarcane aphid</name>
    <dbReference type="NCBI Taxonomy" id="143950"/>
    <lineage>
        <taxon>Eukaryota</taxon>
        <taxon>Metazoa</taxon>
        <taxon>Ecdysozoa</taxon>
        <taxon>Arthropoda</taxon>
        <taxon>Hexapoda</taxon>
        <taxon>Insecta</taxon>
        <taxon>Pterygota</taxon>
        <taxon>Neoptera</taxon>
        <taxon>Paraneoptera</taxon>
        <taxon>Hemiptera</taxon>
        <taxon>Sternorrhyncha</taxon>
        <taxon>Aphidomorpha</taxon>
        <taxon>Aphidoidea</taxon>
        <taxon>Aphididae</taxon>
        <taxon>Sipha</taxon>
    </lineage>
</organism>
<dbReference type="CDD" id="cd09276">
    <property type="entry name" value="Rnase_HI_RT_non_LTR"/>
    <property type="match status" value="1"/>
</dbReference>
<evidence type="ECO:0000256" key="1">
    <source>
        <dbReference type="ARBA" id="ARBA00000077"/>
    </source>
</evidence>
<dbReference type="InterPro" id="IPR012337">
    <property type="entry name" value="RNaseH-like_sf"/>
</dbReference>
<dbReference type="Proteomes" id="UP000694846">
    <property type="component" value="Unplaced"/>
</dbReference>
<dbReference type="GeneID" id="112691718"/>
<dbReference type="EC" id="3.1.26.4" evidence="3"/>
<gene>
    <name evidence="10" type="primary">LOC112691718</name>
</gene>
<evidence type="ECO:0000256" key="4">
    <source>
        <dbReference type="ARBA" id="ARBA00022722"/>
    </source>
</evidence>
<dbReference type="PROSITE" id="PS50879">
    <property type="entry name" value="RNASE_H_1"/>
    <property type="match status" value="1"/>
</dbReference>
<reference evidence="10" key="1">
    <citation type="submission" date="2025-08" db="UniProtKB">
        <authorList>
            <consortium name="RefSeq"/>
        </authorList>
    </citation>
    <scope>IDENTIFICATION</scope>
    <source>
        <tissue evidence="10">Whole body</tissue>
    </source>
</reference>
<evidence type="ECO:0000256" key="7">
    <source>
        <dbReference type="ARBA" id="ARBA00022801"/>
    </source>
</evidence>
<dbReference type="SUPFAM" id="SSF53098">
    <property type="entry name" value="Ribonuclease H-like"/>
    <property type="match status" value="1"/>
</dbReference>
<dbReference type="GO" id="GO:0046872">
    <property type="term" value="F:metal ion binding"/>
    <property type="evidence" value="ECO:0007669"/>
    <property type="project" value="UniProtKB-KW"/>
</dbReference>
<dbReference type="InterPro" id="IPR036397">
    <property type="entry name" value="RNaseH_sf"/>
</dbReference>
<evidence type="ECO:0000256" key="2">
    <source>
        <dbReference type="ARBA" id="ARBA00005300"/>
    </source>
</evidence>
<keyword evidence="6" id="KW-0255">Endonuclease</keyword>
<evidence type="ECO:0000313" key="9">
    <source>
        <dbReference type="Proteomes" id="UP000694846"/>
    </source>
</evidence>
<keyword evidence="9" id="KW-1185">Reference proteome</keyword>
<dbReference type="Gene3D" id="3.30.420.10">
    <property type="entry name" value="Ribonuclease H-like superfamily/Ribonuclease H"/>
    <property type="match status" value="1"/>
</dbReference>
<proteinExistence type="inferred from homology"/>
<dbReference type="Pfam" id="PF00075">
    <property type="entry name" value="RNase_H"/>
    <property type="match status" value="1"/>
</dbReference>
<dbReference type="GO" id="GO:0043137">
    <property type="term" value="P:DNA replication, removal of RNA primer"/>
    <property type="evidence" value="ECO:0007669"/>
    <property type="project" value="TreeGrafter"/>
</dbReference>
<dbReference type="InterPro" id="IPR002156">
    <property type="entry name" value="RNaseH_domain"/>
</dbReference>
<feature type="domain" description="RNase H type-1" evidence="8">
    <location>
        <begin position="34"/>
        <end position="158"/>
    </location>
</feature>
<evidence type="ECO:0000256" key="3">
    <source>
        <dbReference type="ARBA" id="ARBA00012180"/>
    </source>
</evidence>
<keyword evidence="7" id="KW-0378">Hydrolase</keyword>
<dbReference type="AlphaFoldDB" id="A0A8B8GH21"/>
<evidence type="ECO:0000259" key="8">
    <source>
        <dbReference type="PROSITE" id="PS50879"/>
    </source>
</evidence>
<comment type="similarity">
    <text evidence="2">Belongs to the RNase H family.</text>
</comment>
<name>A0A8B8GH21_9HEMI</name>